<dbReference type="AlphaFoldDB" id="A0A1I7SFC2"/>
<dbReference type="Proteomes" id="UP000582659">
    <property type="component" value="Unassembled WGS sequence"/>
</dbReference>
<dbReference type="Proteomes" id="UP000659654">
    <property type="component" value="Unassembled WGS sequence"/>
</dbReference>
<dbReference type="WBParaSite" id="BXY_1173400.1">
    <property type="protein sequence ID" value="BXY_1173400.1"/>
    <property type="gene ID" value="BXY_1173400"/>
</dbReference>
<dbReference type="EMBL" id="CAJFDI010000001">
    <property type="protein sequence ID" value="CAD5212048.1"/>
    <property type="molecule type" value="Genomic_DNA"/>
</dbReference>
<evidence type="ECO:0000313" key="5">
    <source>
        <dbReference type="WBParaSite" id="BXY_1173400.1"/>
    </source>
</evidence>
<keyword evidence="4" id="KW-1185">Reference proteome</keyword>
<feature type="chain" id="PRO_5036022210" evidence="1">
    <location>
        <begin position="20"/>
        <end position="196"/>
    </location>
</feature>
<evidence type="ECO:0000313" key="2">
    <source>
        <dbReference type="EMBL" id="CAD5212048.1"/>
    </source>
</evidence>
<evidence type="ECO:0000256" key="1">
    <source>
        <dbReference type="SAM" id="SignalP"/>
    </source>
</evidence>
<name>A0A1I7SFC2_BURXY</name>
<evidence type="ECO:0000313" key="4">
    <source>
        <dbReference type="Proteomes" id="UP000659654"/>
    </source>
</evidence>
<sequence>MLDTGVIVTLAALATVSSAIAPLQVTLEGGVPDRSFRYGPFHKRIQNESNFNEFCRNYPKLLSEMSRSAADEWVRSFCKRAGEQAACDAYYKLNAVREQVVAATIADFSRKNKWTAEDIALMKRVQVYRNDMCLSVEEECLITNGLKETLTNDQRHRIWPNREDCDFKAKHLVPNFKIRSCFGPAKVGGMYSRIRS</sequence>
<reference evidence="2" key="2">
    <citation type="submission" date="2020-09" db="EMBL/GenBank/DDBJ databases">
        <authorList>
            <person name="Kikuchi T."/>
        </authorList>
    </citation>
    <scope>NUCLEOTIDE SEQUENCE</scope>
    <source>
        <strain evidence="2">Ka4C1</strain>
    </source>
</reference>
<evidence type="ECO:0000313" key="3">
    <source>
        <dbReference type="Proteomes" id="UP000095284"/>
    </source>
</evidence>
<dbReference type="EMBL" id="CAJFCV020000001">
    <property type="protein sequence ID" value="CAG9089693.1"/>
    <property type="molecule type" value="Genomic_DNA"/>
</dbReference>
<accession>A0A1I7SFC2</accession>
<feature type="signal peptide" evidence="1">
    <location>
        <begin position="1"/>
        <end position="19"/>
    </location>
</feature>
<keyword evidence="1" id="KW-0732">Signal</keyword>
<organism evidence="3 5">
    <name type="scientific">Bursaphelenchus xylophilus</name>
    <name type="common">Pinewood nematode worm</name>
    <name type="synonym">Aphelenchoides xylophilus</name>
    <dbReference type="NCBI Taxonomy" id="6326"/>
    <lineage>
        <taxon>Eukaryota</taxon>
        <taxon>Metazoa</taxon>
        <taxon>Ecdysozoa</taxon>
        <taxon>Nematoda</taxon>
        <taxon>Chromadorea</taxon>
        <taxon>Rhabditida</taxon>
        <taxon>Tylenchina</taxon>
        <taxon>Tylenchomorpha</taxon>
        <taxon>Aphelenchoidea</taxon>
        <taxon>Aphelenchoididae</taxon>
        <taxon>Bursaphelenchus</taxon>
    </lineage>
</organism>
<reference evidence="5" key="1">
    <citation type="submission" date="2016-11" db="UniProtKB">
        <authorList>
            <consortium name="WormBaseParasite"/>
        </authorList>
    </citation>
    <scope>IDENTIFICATION</scope>
</reference>
<proteinExistence type="predicted"/>
<protein>
    <submittedName>
        <fullName evidence="2">(pine wood nematode) hypothetical protein</fullName>
    </submittedName>
</protein>
<gene>
    <name evidence="2" type="ORF">BXYJ_LOCUS2724</name>
</gene>
<dbReference type="Proteomes" id="UP000095284">
    <property type="component" value="Unplaced"/>
</dbReference>